<evidence type="ECO:0000259" key="2">
    <source>
        <dbReference type="Pfam" id="PF24809"/>
    </source>
</evidence>
<dbReference type="AlphaFoldDB" id="A0A7C8IY32"/>
<feature type="domain" description="DUF7708" evidence="2">
    <location>
        <begin position="146"/>
        <end position="270"/>
    </location>
</feature>
<dbReference type="Pfam" id="PF24883">
    <property type="entry name" value="NPHP3_N"/>
    <property type="match status" value="1"/>
</dbReference>
<dbReference type="Proteomes" id="UP000481858">
    <property type="component" value="Unassembled WGS sequence"/>
</dbReference>
<organism evidence="4 5">
    <name type="scientific">Xylaria multiplex</name>
    <dbReference type="NCBI Taxonomy" id="323545"/>
    <lineage>
        <taxon>Eukaryota</taxon>
        <taxon>Fungi</taxon>
        <taxon>Dikarya</taxon>
        <taxon>Ascomycota</taxon>
        <taxon>Pezizomycotina</taxon>
        <taxon>Sordariomycetes</taxon>
        <taxon>Xylariomycetidae</taxon>
        <taxon>Xylariales</taxon>
        <taxon>Xylariaceae</taxon>
        <taxon>Xylaria</taxon>
    </lineage>
</organism>
<accession>A0A7C8IY32</accession>
<dbReference type="InterPro" id="IPR056125">
    <property type="entry name" value="DUF7708"/>
</dbReference>
<dbReference type="InterPro" id="IPR056884">
    <property type="entry name" value="NPHP3-like_N"/>
</dbReference>
<comment type="caution">
    <text evidence="4">The sequence shown here is derived from an EMBL/GenBank/DDBJ whole genome shotgun (WGS) entry which is preliminary data.</text>
</comment>
<proteinExistence type="predicted"/>
<dbReference type="PANTHER" id="PTHR40619">
    <property type="entry name" value="FUNGAL STAND N-TERMINAL GOODBYE DOMAIN-CONTAINING PROTEIN"/>
    <property type="match status" value="1"/>
</dbReference>
<dbReference type="InParanoid" id="A0A7C8IY32"/>
<dbReference type="PANTHER" id="PTHR40619:SF3">
    <property type="entry name" value="FUNGAL STAND N-TERMINAL GOODBYE DOMAIN-CONTAINING PROTEIN"/>
    <property type="match status" value="1"/>
</dbReference>
<evidence type="ECO:0000259" key="3">
    <source>
        <dbReference type="Pfam" id="PF24883"/>
    </source>
</evidence>
<dbReference type="Pfam" id="PF24809">
    <property type="entry name" value="DUF7708"/>
    <property type="match status" value="1"/>
</dbReference>
<keyword evidence="5" id="KW-1185">Reference proteome</keyword>
<sequence>MKNFIRSKAGLVPVKLTDPAQEFVRNRVTVNGKESIHSEIEEYQEELATSQSTDAISKHDVEEDIHCKQFAEVLRSFEESLPENLKTRFSLQSKHTWAEVISEAKFAELKYNKKAGKESPFGRVRGLFRALRSNSPAISDWLDLLPTDSLYGSLICGGLKIILRAATRMDEIKEFILAAMAAIPDEVEKAQLLIDYNADQDTTQRLYKSVSSLYCSVFDILNDIIAWYKEKSLRRHAKAFLQQDAYEEKLKAKVDTFKRAISAVKDEADICGLRRLKNLDERTQKLLEMHKEIIQFLRSNPKLDPHTGQWRQYSPDQPAAQTRKRRAISRQSLCDAVLRYEEDVPPADLSSILHGVNELSLKAQDRIVYVIESETLSAWLLSPRNAALLIRGNVEHLGEGGTSAISFVAARIIQSTQEGQHASRLLGLFWFAQRHQNKRNDADANVHGVMRSLIGQLVHAYGEFDLSFIRRSQAQAVRENNDLETLCNIFDDLVVQLPSGTITMCVIDSLGSLEYYEKKDVDYLVQRLLSIVRCTNENGSIFKFLLTHPGGTFWAASTFIKTGDVLQVPEDGNGKGMGFNKLMWDANVDDKFERLAIKSTK</sequence>
<dbReference type="OrthoDB" id="5419927at2759"/>
<name>A0A7C8IY32_9PEZI</name>
<dbReference type="EMBL" id="WUBL01000088">
    <property type="protein sequence ID" value="KAF2966459.1"/>
    <property type="molecule type" value="Genomic_DNA"/>
</dbReference>
<reference evidence="4 5" key="1">
    <citation type="submission" date="2019-12" db="EMBL/GenBank/DDBJ databases">
        <title>Draft genome sequence of the ascomycete Xylaria multiplex DSM 110363.</title>
        <authorList>
            <person name="Buettner E."/>
            <person name="Kellner H."/>
        </authorList>
    </citation>
    <scope>NUCLEOTIDE SEQUENCE [LARGE SCALE GENOMIC DNA]</scope>
    <source>
        <strain evidence="4 5">DSM 110363</strain>
    </source>
</reference>
<evidence type="ECO:0000256" key="1">
    <source>
        <dbReference type="ARBA" id="ARBA00022737"/>
    </source>
</evidence>
<gene>
    <name evidence="4" type="ORF">GQX73_g7081</name>
</gene>
<evidence type="ECO:0000313" key="5">
    <source>
        <dbReference type="Proteomes" id="UP000481858"/>
    </source>
</evidence>
<keyword evidence="1" id="KW-0677">Repeat</keyword>
<feature type="domain" description="Nephrocystin 3-like N-terminal" evidence="3">
    <location>
        <begin position="371"/>
        <end position="546"/>
    </location>
</feature>
<evidence type="ECO:0008006" key="6">
    <source>
        <dbReference type="Google" id="ProtNLM"/>
    </source>
</evidence>
<protein>
    <recommendedName>
        <fullName evidence="6">Fungal STAND N-terminal Goodbye domain-containing protein</fullName>
    </recommendedName>
</protein>
<evidence type="ECO:0000313" key="4">
    <source>
        <dbReference type="EMBL" id="KAF2966459.1"/>
    </source>
</evidence>